<proteinExistence type="predicted"/>
<evidence type="ECO:0000313" key="2">
    <source>
        <dbReference type="Proteomes" id="UP000054538"/>
    </source>
</evidence>
<evidence type="ECO:0000313" key="1">
    <source>
        <dbReference type="EMBL" id="KIK73111.1"/>
    </source>
</evidence>
<name>A0A0D0CQM2_9AGAM</name>
<accession>A0A0D0CQM2</accession>
<dbReference type="InParanoid" id="A0A0D0CQM2"/>
<dbReference type="OrthoDB" id="2804507at2759"/>
<dbReference type="HOGENOM" id="CLU_1283631_0_0_1"/>
<dbReference type="EMBL" id="KN830090">
    <property type="protein sequence ID" value="KIK73111.1"/>
    <property type="molecule type" value="Genomic_DNA"/>
</dbReference>
<dbReference type="Proteomes" id="UP000054538">
    <property type="component" value="Unassembled WGS sequence"/>
</dbReference>
<reference evidence="2" key="2">
    <citation type="submission" date="2015-01" db="EMBL/GenBank/DDBJ databases">
        <title>Evolutionary Origins and Diversification of the Mycorrhizal Mutualists.</title>
        <authorList>
            <consortium name="DOE Joint Genome Institute"/>
            <consortium name="Mycorrhizal Genomics Consortium"/>
            <person name="Kohler A."/>
            <person name="Kuo A."/>
            <person name="Nagy L.G."/>
            <person name="Floudas D."/>
            <person name="Copeland A."/>
            <person name="Barry K.W."/>
            <person name="Cichocki N."/>
            <person name="Veneault-Fourrey C."/>
            <person name="LaButti K."/>
            <person name="Lindquist E.A."/>
            <person name="Lipzen A."/>
            <person name="Lundell T."/>
            <person name="Morin E."/>
            <person name="Murat C."/>
            <person name="Riley R."/>
            <person name="Ohm R."/>
            <person name="Sun H."/>
            <person name="Tunlid A."/>
            <person name="Henrissat B."/>
            <person name="Grigoriev I.V."/>
            <person name="Hibbett D.S."/>
            <person name="Martin F."/>
        </authorList>
    </citation>
    <scope>NUCLEOTIDE SEQUENCE [LARGE SCALE GENOMIC DNA]</scope>
    <source>
        <strain evidence="2">Ve08.2h10</strain>
    </source>
</reference>
<organism evidence="1 2">
    <name type="scientific">Paxillus rubicundulus Ve08.2h10</name>
    <dbReference type="NCBI Taxonomy" id="930991"/>
    <lineage>
        <taxon>Eukaryota</taxon>
        <taxon>Fungi</taxon>
        <taxon>Dikarya</taxon>
        <taxon>Basidiomycota</taxon>
        <taxon>Agaricomycotina</taxon>
        <taxon>Agaricomycetes</taxon>
        <taxon>Agaricomycetidae</taxon>
        <taxon>Boletales</taxon>
        <taxon>Paxilineae</taxon>
        <taxon>Paxillaceae</taxon>
        <taxon>Paxillus</taxon>
    </lineage>
</organism>
<keyword evidence="2" id="KW-1185">Reference proteome</keyword>
<gene>
    <name evidence="1" type="ORF">PAXRUDRAFT_612504</name>
</gene>
<sequence>MQYLFGGTAFMEKIPAIRCLISLLKMSDFFEIVDGRAYAISNMEHHPDLDLASRLLLCHQYSIIAWLGIAFRGLAALPLHRHTESELGTIPTKFIHSLIAVRHQVTMHRLTLAAVPPPVIGGFSCVTPATCAHAWESAWRHGPSEMFHHPDVDYTGHAVLEALEAASILSICWECLELSIANVKDSGSLIAEEQFVEDAICELTAWMGSSSSYQC</sequence>
<protein>
    <submittedName>
        <fullName evidence="1">Uncharacterized protein</fullName>
    </submittedName>
</protein>
<dbReference type="AlphaFoldDB" id="A0A0D0CQM2"/>
<reference evidence="1 2" key="1">
    <citation type="submission" date="2014-04" db="EMBL/GenBank/DDBJ databases">
        <authorList>
            <consortium name="DOE Joint Genome Institute"/>
            <person name="Kuo A."/>
            <person name="Kohler A."/>
            <person name="Jargeat P."/>
            <person name="Nagy L.G."/>
            <person name="Floudas D."/>
            <person name="Copeland A."/>
            <person name="Barry K.W."/>
            <person name="Cichocki N."/>
            <person name="Veneault-Fourrey C."/>
            <person name="LaButti K."/>
            <person name="Lindquist E.A."/>
            <person name="Lipzen A."/>
            <person name="Lundell T."/>
            <person name="Morin E."/>
            <person name="Murat C."/>
            <person name="Sun H."/>
            <person name="Tunlid A."/>
            <person name="Henrissat B."/>
            <person name="Grigoriev I.V."/>
            <person name="Hibbett D.S."/>
            <person name="Martin F."/>
            <person name="Nordberg H.P."/>
            <person name="Cantor M.N."/>
            <person name="Hua S.X."/>
        </authorList>
    </citation>
    <scope>NUCLEOTIDE SEQUENCE [LARGE SCALE GENOMIC DNA]</scope>
    <source>
        <strain evidence="1 2">Ve08.2h10</strain>
    </source>
</reference>